<dbReference type="EMBL" id="JBEPLJ010000026">
    <property type="protein sequence ID" value="MET3588516.1"/>
    <property type="molecule type" value="Genomic_DNA"/>
</dbReference>
<dbReference type="Proteomes" id="UP001549031">
    <property type="component" value="Unassembled WGS sequence"/>
</dbReference>
<sequence>MAIAVALVVAVSAMTFVLKSEELSNTQCQELLREYRVGQRPFPEPDTQEYKRVWICIELVKQRQRGA</sequence>
<reference evidence="1 2" key="1">
    <citation type="submission" date="2024-06" db="EMBL/GenBank/DDBJ databases">
        <title>Genomic Encyclopedia of Type Strains, Phase IV (KMG-IV): sequencing the most valuable type-strain genomes for metagenomic binning, comparative biology and taxonomic classification.</title>
        <authorList>
            <person name="Goeker M."/>
        </authorList>
    </citation>
    <scope>NUCLEOTIDE SEQUENCE [LARGE SCALE GENOMIC DNA]</scope>
    <source>
        <strain evidence="1 2">DSM 105042</strain>
    </source>
</reference>
<name>A0ABV2HD92_9HYPH</name>
<protein>
    <submittedName>
        <fullName evidence="1">Uncharacterized protein</fullName>
    </submittedName>
</protein>
<proteinExistence type="predicted"/>
<gene>
    <name evidence="1" type="ORF">ABID21_004652</name>
</gene>
<organism evidence="1 2">
    <name type="scientific">Pseudorhizobium tarimense</name>
    <dbReference type="NCBI Taxonomy" id="1079109"/>
    <lineage>
        <taxon>Bacteria</taxon>
        <taxon>Pseudomonadati</taxon>
        <taxon>Pseudomonadota</taxon>
        <taxon>Alphaproteobacteria</taxon>
        <taxon>Hyphomicrobiales</taxon>
        <taxon>Rhizobiaceae</taxon>
        <taxon>Rhizobium/Agrobacterium group</taxon>
        <taxon>Pseudorhizobium</taxon>
    </lineage>
</organism>
<evidence type="ECO:0000313" key="2">
    <source>
        <dbReference type="Proteomes" id="UP001549031"/>
    </source>
</evidence>
<keyword evidence="2" id="KW-1185">Reference proteome</keyword>
<comment type="caution">
    <text evidence="1">The sequence shown here is derived from an EMBL/GenBank/DDBJ whole genome shotgun (WGS) entry which is preliminary data.</text>
</comment>
<accession>A0ABV2HD92</accession>
<evidence type="ECO:0000313" key="1">
    <source>
        <dbReference type="EMBL" id="MET3588516.1"/>
    </source>
</evidence>